<keyword evidence="12" id="KW-0902">Two-component regulatory system</keyword>
<evidence type="ECO:0000256" key="13">
    <source>
        <dbReference type="ARBA" id="ARBA00023136"/>
    </source>
</evidence>
<dbReference type="SUPFAM" id="SSF47384">
    <property type="entry name" value="Homodimeric domain of signal transducing histidine kinase"/>
    <property type="match status" value="1"/>
</dbReference>
<feature type="modified residue" description="Phosphohistidine" evidence="16">
    <location>
        <position position="774"/>
    </location>
</feature>
<dbReference type="KEGG" id="sniv:SFSGTM_21940"/>
<feature type="modified residue" description="4-aspartylphosphate" evidence="17">
    <location>
        <position position="654"/>
    </location>
</feature>
<dbReference type="PRINTS" id="PR00344">
    <property type="entry name" value="BCTRLSENSOR"/>
</dbReference>
<evidence type="ECO:0000256" key="12">
    <source>
        <dbReference type="ARBA" id="ARBA00023012"/>
    </source>
</evidence>
<comment type="function">
    <text evidence="14">Member of the two-component regulatory system BvgS/BvgA. Phosphorylates BvgA via a four-step phosphorelay in response to environmental signals.</text>
</comment>
<evidence type="ECO:0000256" key="8">
    <source>
        <dbReference type="ARBA" id="ARBA00022741"/>
    </source>
</evidence>
<dbReference type="Proteomes" id="UP000463939">
    <property type="component" value="Chromosome"/>
</dbReference>
<evidence type="ECO:0000256" key="14">
    <source>
        <dbReference type="ARBA" id="ARBA00058004"/>
    </source>
</evidence>
<dbReference type="InterPro" id="IPR035965">
    <property type="entry name" value="PAS-like_dom_sf"/>
</dbReference>
<keyword evidence="23" id="KW-1185">Reference proteome</keyword>
<accession>A0A809RIR0</accession>
<dbReference type="SMART" id="SM00388">
    <property type="entry name" value="HisKA"/>
    <property type="match status" value="1"/>
</dbReference>
<dbReference type="PROSITE" id="PS50109">
    <property type="entry name" value="HIS_KIN"/>
    <property type="match status" value="1"/>
</dbReference>
<dbReference type="RefSeq" id="WP_162085259.1">
    <property type="nucleotide sequence ID" value="NZ_AP021881.1"/>
</dbReference>
<dbReference type="InterPro" id="IPR000014">
    <property type="entry name" value="PAS"/>
</dbReference>
<keyword evidence="9" id="KW-0418">Kinase</keyword>
<dbReference type="PROSITE" id="PS50110">
    <property type="entry name" value="RESPONSE_REGULATORY"/>
    <property type="match status" value="1"/>
</dbReference>
<dbReference type="Gene3D" id="1.20.120.160">
    <property type="entry name" value="HPT domain"/>
    <property type="match status" value="1"/>
</dbReference>
<dbReference type="AlphaFoldDB" id="A0A809RIR0"/>
<dbReference type="InterPro" id="IPR011006">
    <property type="entry name" value="CheY-like_superfamily"/>
</dbReference>
<name>A0A809RIR0_9PROT</name>
<dbReference type="GO" id="GO:0000155">
    <property type="term" value="F:phosphorelay sensor kinase activity"/>
    <property type="evidence" value="ECO:0007669"/>
    <property type="project" value="InterPro"/>
</dbReference>
<evidence type="ECO:0000256" key="1">
    <source>
        <dbReference type="ARBA" id="ARBA00000085"/>
    </source>
</evidence>
<evidence type="ECO:0000256" key="17">
    <source>
        <dbReference type="PROSITE-ProRule" id="PRU00169"/>
    </source>
</evidence>
<feature type="domain" description="Histidine kinase" evidence="19">
    <location>
        <begin position="368"/>
        <end position="584"/>
    </location>
</feature>
<dbReference type="InterPro" id="IPR003594">
    <property type="entry name" value="HATPase_dom"/>
</dbReference>
<evidence type="ECO:0000256" key="2">
    <source>
        <dbReference type="ARBA" id="ARBA00004651"/>
    </source>
</evidence>
<keyword evidence="8" id="KW-0547">Nucleotide-binding</keyword>
<keyword evidence="5 17" id="KW-0597">Phosphoprotein</keyword>
<evidence type="ECO:0000256" key="16">
    <source>
        <dbReference type="PROSITE-ProRule" id="PRU00110"/>
    </source>
</evidence>
<evidence type="ECO:0000259" key="19">
    <source>
        <dbReference type="PROSITE" id="PS50109"/>
    </source>
</evidence>
<evidence type="ECO:0000256" key="7">
    <source>
        <dbReference type="ARBA" id="ARBA00022692"/>
    </source>
</evidence>
<dbReference type="GO" id="GO:0005886">
    <property type="term" value="C:plasma membrane"/>
    <property type="evidence" value="ECO:0007669"/>
    <property type="project" value="UniProtKB-SubCell"/>
</dbReference>
<dbReference type="Pfam" id="PF12729">
    <property type="entry name" value="4HB_MCP_1"/>
    <property type="match status" value="1"/>
</dbReference>
<evidence type="ECO:0000313" key="22">
    <source>
        <dbReference type="EMBL" id="BBP01486.1"/>
    </source>
</evidence>
<feature type="domain" description="Response regulatory" evidence="20">
    <location>
        <begin position="605"/>
        <end position="720"/>
    </location>
</feature>
<dbReference type="SUPFAM" id="SSF47226">
    <property type="entry name" value="Histidine-containing phosphotransfer domain, HPT domain"/>
    <property type="match status" value="1"/>
</dbReference>
<dbReference type="PANTHER" id="PTHR45339">
    <property type="entry name" value="HYBRID SIGNAL TRANSDUCTION HISTIDINE KINASE J"/>
    <property type="match status" value="1"/>
</dbReference>
<gene>
    <name evidence="22" type="ORF">SFSGTM_21940</name>
</gene>
<proteinExistence type="predicted"/>
<feature type="domain" description="HPt" evidence="21">
    <location>
        <begin position="735"/>
        <end position="833"/>
    </location>
</feature>
<feature type="transmembrane region" description="Helical" evidence="18">
    <location>
        <begin position="6"/>
        <end position="29"/>
    </location>
</feature>
<dbReference type="InterPro" id="IPR008207">
    <property type="entry name" value="Sig_transdc_His_kin_Hpt_dom"/>
</dbReference>
<evidence type="ECO:0000256" key="4">
    <source>
        <dbReference type="ARBA" id="ARBA00022475"/>
    </source>
</evidence>
<dbReference type="PROSITE" id="PS50894">
    <property type="entry name" value="HPT"/>
    <property type="match status" value="1"/>
</dbReference>
<comment type="catalytic activity">
    <reaction evidence="1">
        <text>ATP + protein L-histidine = ADP + protein N-phospho-L-histidine.</text>
        <dbReference type="EC" id="2.7.13.3"/>
    </reaction>
</comment>
<evidence type="ECO:0000256" key="3">
    <source>
        <dbReference type="ARBA" id="ARBA00012438"/>
    </source>
</evidence>
<dbReference type="CDD" id="cd00082">
    <property type="entry name" value="HisKA"/>
    <property type="match status" value="1"/>
</dbReference>
<dbReference type="InterPro" id="IPR003661">
    <property type="entry name" value="HisK_dim/P_dom"/>
</dbReference>
<dbReference type="EMBL" id="AP021881">
    <property type="protein sequence ID" value="BBP01486.1"/>
    <property type="molecule type" value="Genomic_DNA"/>
</dbReference>
<dbReference type="Pfam" id="PF00512">
    <property type="entry name" value="HisKA"/>
    <property type="match status" value="1"/>
</dbReference>
<dbReference type="EC" id="2.7.13.3" evidence="3"/>
<dbReference type="Pfam" id="PF02518">
    <property type="entry name" value="HATPase_c"/>
    <property type="match status" value="1"/>
</dbReference>
<evidence type="ECO:0000256" key="5">
    <source>
        <dbReference type="ARBA" id="ARBA00022553"/>
    </source>
</evidence>
<protein>
    <recommendedName>
        <fullName evidence="15">Virulence sensor protein BvgS</fullName>
        <ecNumber evidence="3">2.7.13.3</ecNumber>
    </recommendedName>
</protein>
<dbReference type="Gene3D" id="1.10.287.130">
    <property type="match status" value="1"/>
</dbReference>
<dbReference type="InterPro" id="IPR036890">
    <property type="entry name" value="HATPase_C_sf"/>
</dbReference>
<dbReference type="SUPFAM" id="SSF55874">
    <property type="entry name" value="ATPase domain of HSP90 chaperone/DNA topoisomerase II/histidine kinase"/>
    <property type="match status" value="1"/>
</dbReference>
<dbReference type="FunFam" id="3.30.565.10:FF:000010">
    <property type="entry name" value="Sensor histidine kinase RcsC"/>
    <property type="match status" value="1"/>
</dbReference>
<dbReference type="InterPro" id="IPR036641">
    <property type="entry name" value="HPT_dom_sf"/>
</dbReference>
<evidence type="ECO:0000256" key="11">
    <source>
        <dbReference type="ARBA" id="ARBA00022989"/>
    </source>
</evidence>
<dbReference type="FunFam" id="1.10.287.130:FF:000003">
    <property type="entry name" value="Histidine kinase"/>
    <property type="match status" value="1"/>
</dbReference>
<dbReference type="CDD" id="cd19411">
    <property type="entry name" value="MCP2201-like_sensor"/>
    <property type="match status" value="1"/>
</dbReference>
<dbReference type="InterPro" id="IPR047347">
    <property type="entry name" value="YvaQ-like_sensor"/>
</dbReference>
<dbReference type="SMART" id="SM00387">
    <property type="entry name" value="HATPase_c"/>
    <property type="match status" value="1"/>
</dbReference>
<keyword evidence="10" id="KW-0067">ATP-binding</keyword>
<dbReference type="Gene3D" id="3.30.450.20">
    <property type="entry name" value="PAS domain"/>
    <property type="match status" value="1"/>
</dbReference>
<dbReference type="SUPFAM" id="SSF55785">
    <property type="entry name" value="PYP-like sensor domain (PAS domain)"/>
    <property type="match status" value="1"/>
</dbReference>
<dbReference type="Gene3D" id="3.30.565.10">
    <property type="entry name" value="Histidine kinase-like ATPase, C-terminal domain"/>
    <property type="match status" value="1"/>
</dbReference>
<keyword evidence="6" id="KW-0808">Transferase</keyword>
<dbReference type="SMART" id="SM00448">
    <property type="entry name" value="REC"/>
    <property type="match status" value="1"/>
</dbReference>
<dbReference type="Pfam" id="PF00072">
    <property type="entry name" value="Response_reg"/>
    <property type="match status" value="1"/>
</dbReference>
<dbReference type="SUPFAM" id="SSF52172">
    <property type="entry name" value="CheY-like"/>
    <property type="match status" value="1"/>
</dbReference>
<keyword evidence="7 18" id="KW-0812">Transmembrane</keyword>
<evidence type="ECO:0000259" key="20">
    <source>
        <dbReference type="PROSITE" id="PS50110"/>
    </source>
</evidence>
<keyword evidence="11 18" id="KW-1133">Transmembrane helix</keyword>
<dbReference type="InterPro" id="IPR036097">
    <property type="entry name" value="HisK_dim/P_sf"/>
</dbReference>
<dbReference type="PANTHER" id="PTHR45339:SF1">
    <property type="entry name" value="HYBRID SIGNAL TRANSDUCTION HISTIDINE KINASE J"/>
    <property type="match status" value="1"/>
</dbReference>
<evidence type="ECO:0000256" key="6">
    <source>
        <dbReference type="ARBA" id="ARBA00022679"/>
    </source>
</evidence>
<sequence>MRQVNLKLSLVTSFGLMLALLLALTLIGLSKMRTINAQLVTIVSVNNYKTELINIMRDALRDRALILHSLTLNTQPFEQNNELYEFQESSVRFSDALQALKLSKLNSDERSRLDKIGTYANIAQPLGRQTVSLALDNRNSEALYLLQNSTIPAQTNVLTELNNLLHLQRSANAEAAITAFRTYDETRNFVIIMGIAAVGLGLVIAGFVTRRISQQAEEIAKQKLKFQTLFETNYDAIVLIGEQGFTDCNPAALKLFGIATVAEFTQKNAAILGASIQPDGRTATEVANEAIAITKAAGHYTFEWLGLRADGTTFPSEIDMYTSQLNGKPVIQAIMRDITQRRLTELNLQQARDAALDAARIKAEFVANVSHEIRTPMNAIIGMSSLLLKTPLNADQRDYARTVDSAAKMLLKLINDILDFSKIEAGKLDIEYIAFDLHQHLQDTYQLFQLRAAEKQLNYLLDISPSVPRYVTADPWRIRQVLTNLIDNAIKFTAAGSVRIAVDYDRALLSIRIEDNGIGISDEAKSRLFQAFSQADGSTTRKYGGTGLGLTICKQLVELMGGEIGVNDQRTQGSCFWFVLPTAIADASEIEPLQATMTPIYNQQSVLVVDDNAVNRKVMLHLLSALGLDASTAANGLEAMQLCQQQHYDLILMDCQMPEMDGYTATTKIRATAPDTGAIIAMTADTQPDTQTNCLLAGMQDYLSKPVLEADLINTLNRWLYPIDTGKLRVTCRHDSALIKKMLQLFIDSSIPLLSELNAALQAQNRQTAARPVHELKGAAGYIHAHQVAHSCMELEKLIRTENWAAANSQYLQLSIAFNQAKNYIIEIALAQP</sequence>
<dbReference type="Pfam" id="PF01627">
    <property type="entry name" value="Hpt"/>
    <property type="match status" value="1"/>
</dbReference>
<feature type="transmembrane region" description="Helical" evidence="18">
    <location>
        <begin position="189"/>
        <end position="208"/>
    </location>
</feature>
<organism evidence="22 23">
    <name type="scientific">Sulfuriferula nivalis</name>
    <dbReference type="NCBI Taxonomy" id="2675298"/>
    <lineage>
        <taxon>Bacteria</taxon>
        <taxon>Pseudomonadati</taxon>
        <taxon>Pseudomonadota</taxon>
        <taxon>Betaproteobacteria</taxon>
        <taxon>Nitrosomonadales</taxon>
        <taxon>Sulfuricellaceae</taxon>
        <taxon>Sulfuriferula</taxon>
    </lineage>
</organism>
<dbReference type="InterPro" id="IPR024478">
    <property type="entry name" value="HlyB_4HB_MCP"/>
</dbReference>
<dbReference type="InterPro" id="IPR001789">
    <property type="entry name" value="Sig_transdc_resp-reg_receiver"/>
</dbReference>
<dbReference type="NCBIfam" id="TIGR00229">
    <property type="entry name" value="sensory_box"/>
    <property type="match status" value="1"/>
</dbReference>
<dbReference type="Gene3D" id="3.40.50.2300">
    <property type="match status" value="1"/>
</dbReference>
<reference evidence="23" key="1">
    <citation type="submission" date="2019-11" db="EMBL/GenBank/DDBJ databases">
        <title>Isolation and characterization of a novel species in the genus Sulfuriferula.</title>
        <authorList>
            <person name="Mochizuki J."/>
            <person name="Kojima H."/>
            <person name="Fukui M."/>
        </authorList>
    </citation>
    <scope>NUCLEOTIDE SEQUENCE [LARGE SCALE GENOMIC DNA]</scope>
    <source>
        <strain evidence="23">SGTM</strain>
    </source>
</reference>
<dbReference type="CDD" id="cd17546">
    <property type="entry name" value="REC_hyHK_CKI1_RcsC-like"/>
    <property type="match status" value="1"/>
</dbReference>
<keyword evidence="4" id="KW-1003">Cell membrane</keyword>
<keyword evidence="13 18" id="KW-0472">Membrane</keyword>
<dbReference type="InterPro" id="IPR004358">
    <property type="entry name" value="Sig_transdc_His_kin-like_C"/>
</dbReference>
<evidence type="ECO:0000313" key="23">
    <source>
        <dbReference type="Proteomes" id="UP000463939"/>
    </source>
</evidence>
<dbReference type="InterPro" id="IPR005467">
    <property type="entry name" value="His_kinase_dom"/>
</dbReference>
<dbReference type="GO" id="GO:0005524">
    <property type="term" value="F:ATP binding"/>
    <property type="evidence" value="ECO:0007669"/>
    <property type="project" value="UniProtKB-KW"/>
</dbReference>
<dbReference type="Pfam" id="PF13426">
    <property type="entry name" value="PAS_9"/>
    <property type="match status" value="1"/>
</dbReference>
<evidence type="ECO:0000256" key="18">
    <source>
        <dbReference type="SAM" id="Phobius"/>
    </source>
</evidence>
<dbReference type="CDD" id="cd16922">
    <property type="entry name" value="HATPase_EvgS-ArcB-TorS-like"/>
    <property type="match status" value="1"/>
</dbReference>
<evidence type="ECO:0000256" key="15">
    <source>
        <dbReference type="ARBA" id="ARBA00070152"/>
    </source>
</evidence>
<evidence type="ECO:0000256" key="10">
    <source>
        <dbReference type="ARBA" id="ARBA00022840"/>
    </source>
</evidence>
<dbReference type="SMART" id="SM00073">
    <property type="entry name" value="HPT"/>
    <property type="match status" value="1"/>
</dbReference>
<comment type="subcellular location">
    <subcellularLocation>
        <location evidence="2">Cell membrane</location>
        <topology evidence="2">Multi-pass membrane protein</topology>
    </subcellularLocation>
</comment>
<evidence type="ECO:0000259" key="21">
    <source>
        <dbReference type="PROSITE" id="PS50894"/>
    </source>
</evidence>
<evidence type="ECO:0000256" key="9">
    <source>
        <dbReference type="ARBA" id="ARBA00022777"/>
    </source>
</evidence>